<comment type="subcellular location">
    <subcellularLocation>
        <location evidence="1">Membrane</location>
        <topology evidence="1">Multi-pass membrane protein</topology>
    </subcellularLocation>
</comment>
<reference evidence="6" key="1">
    <citation type="submission" date="2022-07" db="EMBL/GenBank/DDBJ databases">
        <title>Phylogenomic reconstructions and comparative analyses of Kickxellomycotina fungi.</title>
        <authorList>
            <person name="Reynolds N.K."/>
            <person name="Stajich J.E."/>
            <person name="Barry K."/>
            <person name="Grigoriev I.V."/>
            <person name="Crous P."/>
            <person name="Smith M.E."/>
        </authorList>
    </citation>
    <scope>NUCLEOTIDE SEQUENCE</scope>
    <source>
        <strain evidence="6">NRRL 3115</strain>
    </source>
</reference>
<dbReference type="GO" id="GO:0000139">
    <property type="term" value="C:Golgi membrane"/>
    <property type="evidence" value="ECO:0007669"/>
    <property type="project" value="InterPro"/>
</dbReference>
<evidence type="ECO:0000256" key="5">
    <source>
        <dbReference type="SAM" id="Phobius"/>
    </source>
</evidence>
<feature type="transmembrane region" description="Helical" evidence="5">
    <location>
        <begin position="207"/>
        <end position="229"/>
    </location>
</feature>
<keyword evidence="4 5" id="KW-0472">Membrane</keyword>
<feature type="transmembrane region" description="Helical" evidence="5">
    <location>
        <begin position="249"/>
        <end position="272"/>
    </location>
</feature>
<evidence type="ECO:0000256" key="2">
    <source>
        <dbReference type="ARBA" id="ARBA00022692"/>
    </source>
</evidence>
<protein>
    <recommendedName>
        <fullName evidence="8">Integral membrane protein</fullName>
    </recommendedName>
</protein>
<evidence type="ECO:0000256" key="1">
    <source>
        <dbReference type="ARBA" id="ARBA00004141"/>
    </source>
</evidence>
<keyword evidence="3 5" id="KW-1133">Transmembrane helix</keyword>
<dbReference type="InterPro" id="IPR007271">
    <property type="entry name" value="Nuc_sug_transpt"/>
</dbReference>
<dbReference type="SUPFAM" id="SSF103481">
    <property type="entry name" value="Multidrug resistance efflux transporter EmrE"/>
    <property type="match status" value="1"/>
</dbReference>
<dbReference type="PANTHER" id="PTHR13146">
    <property type="match status" value="1"/>
</dbReference>
<dbReference type="PANTHER" id="PTHR13146:SF0">
    <property type="entry name" value="SOLUTE CARRIER FAMILY 35 MEMBER F6"/>
    <property type="match status" value="1"/>
</dbReference>
<feature type="transmembrane region" description="Helical" evidence="5">
    <location>
        <begin position="148"/>
        <end position="170"/>
    </location>
</feature>
<accession>A0A9W8KUQ0</accession>
<name>A0A9W8KUQ0_9FUNG</name>
<dbReference type="EMBL" id="JANBTW010000096">
    <property type="protein sequence ID" value="KAJ2671703.1"/>
    <property type="molecule type" value="Genomic_DNA"/>
</dbReference>
<dbReference type="InterPro" id="IPR037185">
    <property type="entry name" value="EmrE-like"/>
</dbReference>
<feature type="transmembrane region" description="Helical" evidence="5">
    <location>
        <begin position="380"/>
        <end position="405"/>
    </location>
</feature>
<evidence type="ECO:0008006" key="8">
    <source>
        <dbReference type="Google" id="ProtNLM"/>
    </source>
</evidence>
<evidence type="ECO:0000313" key="7">
    <source>
        <dbReference type="Proteomes" id="UP001151518"/>
    </source>
</evidence>
<dbReference type="AlphaFoldDB" id="A0A9W8KUQ0"/>
<feature type="transmembrane region" description="Helical" evidence="5">
    <location>
        <begin position="176"/>
        <end position="195"/>
    </location>
</feature>
<sequence>MAASPYYGSILAAGMLITGTLNTLLTKLQDKQCVGNCSAPDPSKREYFEQPVWQTLNMFYGEMLCLACFYLFSLYRRRWAGVGAAVRDGYEPISDEDESASARIAEDVPTTDALPVTPATMPTGEELSASESAQAVAQLKPISGWATLWMWIPAACDLLGTTLMNVGLFFTTASVYQMLRGAVVIFSGLFSVLFLGHRLERFQAISLVMVVVGVAIVGLSNVISPPAHIYTHVQKSQAGEDSESIDVEVWKAILGVVLVLGAQVFTATQFVVEEKIIRYYHLTPLRAVGLEGSFGALSVMAAIPVLHLAIGRSHPGGYFDAPVGFRQIIDNPSVWQTSIYIMLSIAMFNFFGLSVTRYLSATSRATIDTCRTLFIWMSSLALGWESFSWVQVVGFAILVYGTFIYNRVISLPF</sequence>
<dbReference type="Pfam" id="PF04142">
    <property type="entry name" value="Nuc_sug_transp"/>
    <property type="match status" value="1"/>
</dbReference>
<keyword evidence="2 5" id="KW-0812">Transmembrane</keyword>
<dbReference type="InterPro" id="IPR012404">
    <property type="entry name" value="UCP036436"/>
</dbReference>
<evidence type="ECO:0000256" key="3">
    <source>
        <dbReference type="ARBA" id="ARBA00022989"/>
    </source>
</evidence>
<feature type="transmembrane region" description="Helical" evidence="5">
    <location>
        <begin position="293"/>
        <end position="310"/>
    </location>
</feature>
<evidence type="ECO:0000313" key="6">
    <source>
        <dbReference type="EMBL" id="KAJ2671703.1"/>
    </source>
</evidence>
<comment type="caution">
    <text evidence="6">The sequence shown here is derived from an EMBL/GenBank/DDBJ whole genome shotgun (WGS) entry which is preliminary data.</text>
</comment>
<dbReference type="PIRSF" id="PIRSF036436">
    <property type="entry name" value="UCP036436"/>
    <property type="match status" value="1"/>
</dbReference>
<evidence type="ECO:0000256" key="4">
    <source>
        <dbReference type="ARBA" id="ARBA00023136"/>
    </source>
</evidence>
<dbReference type="GO" id="GO:0015165">
    <property type="term" value="F:pyrimidine nucleotide-sugar transmembrane transporter activity"/>
    <property type="evidence" value="ECO:0007669"/>
    <property type="project" value="InterPro"/>
</dbReference>
<dbReference type="OrthoDB" id="29773at2759"/>
<gene>
    <name evidence="6" type="ORF">GGI25_005394</name>
</gene>
<proteinExistence type="predicted"/>
<dbReference type="Proteomes" id="UP001151518">
    <property type="component" value="Unassembled WGS sequence"/>
</dbReference>
<feature type="transmembrane region" description="Helical" evidence="5">
    <location>
        <begin position="6"/>
        <end position="25"/>
    </location>
</feature>
<organism evidence="6 7">
    <name type="scientific">Coemansia spiralis</name>
    <dbReference type="NCBI Taxonomy" id="417178"/>
    <lineage>
        <taxon>Eukaryota</taxon>
        <taxon>Fungi</taxon>
        <taxon>Fungi incertae sedis</taxon>
        <taxon>Zoopagomycota</taxon>
        <taxon>Kickxellomycotina</taxon>
        <taxon>Kickxellomycetes</taxon>
        <taxon>Kickxellales</taxon>
        <taxon>Kickxellaceae</taxon>
        <taxon>Coemansia</taxon>
    </lineage>
</organism>
<feature type="transmembrane region" description="Helical" evidence="5">
    <location>
        <begin position="339"/>
        <end position="359"/>
    </location>
</feature>